<evidence type="ECO:0000313" key="2">
    <source>
        <dbReference type="Proteomes" id="UP001358586"/>
    </source>
</evidence>
<dbReference type="Proteomes" id="UP001358586">
    <property type="component" value="Chromosome 9"/>
</dbReference>
<dbReference type="EMBL" id="JARKNE010000009">
    <property type="protein sequence ID" value="KAK5802377.1"/>
    <property type="molecule type" value="Genomic_DNA"/>
</dbReference>
<organism evidence="1 2">
    <name type="scientific">Gossypium arboreum</name>
    <name type="common">Tree cotton</name>
    <name type="synonym">Gossypium nanking</name>
    <dbReference type="NCBI Taxonomy" id="29729"/>
    <lineage>
        <taxon>Eukaryota</taxon>
        <taxon>Viridiplantae</taxon>
        <taxon>Streptophyta</taxon>
        <taxon>Embryophyta</taxon>
        <taxon>Tracheophyta</taxon>
        <taxon>Spermatophyta</taxon>
        <taxon>Magnoliopsida</taxon>
        <taxon>eudicotyledons</taxon>
        <taxon>Gunneridae</taxon>
        <taxon>Pentapetalae</taxon>
        <taxon>rosids</taxon>
        <taxon>malvids</taxon>
        <taxon>Malvales</taxon>
        <taxon>Malvaceae</taxon>
        <taxon>Malvoideae</taxon>
        <taxon>Gossypium</taxon>
    </lineage>
</organism>
<gene>
    <name evidence="1" type="ORF">PVK06_029966</name>
</gene>
<proteinExistence type="predicted"/>
<protein>
    <submittedName>
        <fullName evidence="1">Uncharacterized protein</fullName>
    </submittedName>
</protein>
<evidence type="ECO:0000313" key="1">
    <source>
        <dbReference type="EMBL" id="KAK5802377.1"/>
    </source>
</evidence>
<keyword evidence="2" id="KW-1185">Reference proteome</keyword>
<accession>A0ABR0NM05</accession>
<sequence length="157" mass="18089">MRGKNNIDWSVQHEKHIKAEDNRMQSIPIREQFFLVDTMEGTRSYNGFVIHSSRRCAAYGYAIFRSLPSRYIFRFIDVFRILHPCIDVNAKPRVRTVTNVPTAADASTHAAVDGDIDAQYHSDIPKIWGTLWFHAYSNPNTVHITILRWWLIVATGG</sequence>
<name>A0ABR0NM05_GOSAR</name>
<comment type="caution">
    <text evidence="1">The sequence shown here is derived from an EMBL/GenBank/DDBJ whole genome shotgun (WGS) entry which is preliminary data.</text>
</comment>
<reference evidence="1 2" key="1">
    <citation type="submission" date="2023-03" db="EMBL/GenBank/DDBJ databases">
        <title>WGS of Gossypium arboreum.</title>
        <authorList>
            <person name="Yu D."/>
        </authorList>
    </citation>
    <scope>NUCLEOTIDE SEQUENCE [LARGE SCALE GENOMIC DNA]</scope>
    <source>
        <tissue evidence="1">Leaf</tissue>
    </source>
</reference>